<dbReference type="EMBL" id="JAVAMP010000002">
    <property type="protein sequence ID" value="MDP5273655.1"/>
    <property type="molecule type" value="Genomic_DNA"/>
</dbReference>
<proteinExistence type="predicted"/>
<dbReference type="Pfam" id="PF04542">
    <property type="entry name" value="Sigma70_r2"/>
    <property type="match status" value="1"/>
</dbReference>
<accession>A0ABT9IWB9</accession>
<dbReference type="SUPFAM" id="SSF88659">
    <property type="entry name" value="Sigma3 and sigma4 domains of RNA polymerase sigma factors"/>
    <property type="match status" value="1"/>
</dbReference>
<dbReference type="PANTHER" id="PTHR30385">
    <property type="entry name" value="SIGMA FACTOR F FLAGELLAR"/>
    <property type="match status" value="1"/>
</dbReference>
<keyword evidence="2" id="KW-0731">Sigma factor</keyword>
<evidence type="ECO:0000256" key="3">
    <source>
        <dbReference type="ARBA" id="ARBA00023125"/>
    </source>
</evidence>
<dbReference type="PRINTS" id="PR00046">
    <property type="entry name" value="SIGMA70FCT"/>
</dbReference>
<dbReference type="InterPro" id="IPR000943">
    <property type="entry name" value="RNA_pol_sigma70"/>
</dbReference>
<reference evidence="7 8" key="1">
    <citation type="submission" date="2023-08" db="EMBL/GenBank/DDBJ databases">
        <authorList>
            <person name="Park J.-S."/>
        </authorList>
    </citation>
    <scope>NUCLEOTIDE SEQUENCE [LARGE SCALE GENOMIC DNA]</scope>
    <source>
        <strain evidence="7 8">2205SS18-9</strain>
    </source>
</reference>
<dbReference type="InterPro" id="IPR007627">
    <property type="entry name" value="RNA_pol_sigma70_r2"/>
</dbReference>
<evidence type="ECO:0000256" key="1">
    <source>
        <dbReference type="ARBA" id="ARBA00023015"/>
    </source>
</evidence>
<dbReference type="NCBIfam" id="TIGR02937">
    <property type="entry name" value="sigma70-ECF"/>
    <property type="match status" value="1"/>
</dbReference>
<dbReference type="Gene3D" id="1.20.140.160">
    <property type="match status" value="1"/>
</dbReference>
<dbReference type="SUPFAM" id="SSF88946">
    <property type="entry name" value="Sigma2 domain of RNA polymerase sigma factors"/>
    <property type="match status" value="1"/>
</dbReference>
<gene>
    <name evidence="7" type="ORF">Q5Y73_06040</name>
</gene>
<keyword evidence="1" id="KW-0805">Transcription regulation</keyword>
<dbReference type="Proteomes" id="UP001231941">
    <property type="component" value="Unassembled WGS sequence"/>
</dbReference>
<evidence type="ECO:0000259" key="6">
    <source>
        <dbReference type="Pfam" id="PF04545"/>
    </source>
</evidence>
<evidence type="ECO:0000256" key="2">
    <source>
        <dbReference type="ARBA" id="ARBA00023082"/>
    </source>
</evidence>
<sequence>MNNEIRAKKLVIEIQQSSNQNTKQQNIQTILDILKQFRFSLAKRYKNKGVELEDIIQQVDLKMIEAIYDYNEHKDSSVIRHLICRTRNGIWNFYRKEMNYFDENRKKVDFDEQEENYAIIQGEDKLLIQNIVLSNGLKKLNLFQREVIRKYFFEDKTQSMIAKEFNITQGNVSRAKQRALKELKKYMEDDDIQL</sequence>
<evidence type="ECO:0000259" key="5">
    <source>
        <dbReference type="Pfam" id="PF04542"/>
    </source>
</evidence>
<dbReference type="Pfam" id="PF04545">
    <property type="entry name" value="Sigma70_r4"/>
    <property type="match status" value="1"/>
</dbReference>
<evidence type="ECO:0000313" key="7">
    <source>
        <dbReference type="EMBL" id="MDP5273655.1"/>
    </source>
</evidence>
<comment type="caution">
    <text evidence="7">The sequence shown here is derived from an EMBL/GenBank/DDBJ whole genome shotgun (WGS) entry which is preliminary data.</text>
</comment>
<dbReference type="InterPro" id="IPR014284">
    <property type="entry name" value="RNA_pol_sigma-70_dom"/>
</dbReference>
<feature type="domain" description="RNA polymerase sigma-70 region 2" evidence="5">
    <location>
        <begin position="36"/>
        <end position="97"/>
    </location>
</feature>
<protein>
    <submittedName>
        <fullName evidence="7">Sigma-70 family RNA polymerase sigma factor</fullName>
    </submittedName>
</protein>
<evidence type="ECO:0000313" key="8">
    <source>
        <dbReference type="Proteomes" id="UP001231941"/>
    </source>
</evidence>
<dbReference type="InterPro" id="IPR013325">
    <property type="entry name" value="RNA_pol_sigma_r2"/>
</dbReference>
<dbReference type="InterPro" id="IPR007630">
    <property type="entry name" value="RNA_pol_sigma70_r4"/>
</dbReference>
<dbReference type="CDD" id="cd06171">
    <property type="entry name" value="Sigma70_r4"/>
    <property type="match status" value="1"/>
</dbReference>
<keyword evidence="4" id="KW-0804">Transcription</keyword>
<keyword evidence="3" id="KW-0238">DNA-binding</keyword>
<evidence type="ECO:0000256" key="4">
    <source>
        <dbReference type="ARBA" id="ARBA00023163"/>
    </source>
</evidence>
<dbReference type="RefSeq" id="WP_305990962.1">
    <property type="nucleotide sequence ID" value="NZ_JAVAMP010000002.1"/>
</dbReference>
<dbReference type="InterPro" id="IPR013324">
    <property type="entry name" value="RNA_pol_sigma_r3/r4-like"/>
</dbReference>
<keyword evidence="8" id="KW-1185">Reference proteome</keyword>
<name>A0ABT9IWB9_9BACL</name>
<organism evidence="7 8">
    <name type="scientific">Chengkuizengella axinellae</name>
    <dbReference type="NCBI Taxonomy" id="3064388"/>
    <lineage>
        <taxon>Bacteria</taxon>
        <taxon>Bacillati</taxon>
        <taxon>Bacillota</taxon>
        <taxon>Bacilli</taxon>
        <taxon>Bacillales</taxon>
        <taxon>Paenibacillaceae</taxon>
        <taxon>Chengkuizengella</taxon>
    </lineage>
</organism>
<feature type="domain" description="RNA polymerase sigma-70 region 4" evidence="6">
    <location>
        <begin position="137"/>
        <end position="185"/>
    </location>
</feature>